<dbReference type="Pfam" id="PF13302">
    <property type="entry name" value="Acetyltransf_3"/>
    <property type="match status" value="1"/>
</dbReference>
<comment type="similarity">
    <text evidence="3">Belongs to the acetyltransferase family. RimJ subfamily.</text>
</comment>
<evidence type="ECO:0000256" key="3">
    <source>
        <dbReference type="ARBA" id="ARBA00038502"/>
    </source>
</evidence>
<sequence length="168" mass="18746">MTEMVLTTPRLVIDAYRPSDLPDLYRIATLPQVARMLLRFYPGMPMAEAEAILATDATTPPIRLVVRHQGRVVGSIGISDKHPPEIFYFLDPAVAGQGLAQEMTRAFLSEVQRRFDPPTLVATVFADNAASSKVLEKIGFRASRKHEARSLGRPFPAPCIHYEWQRTG</sequence>
<name>A0ABY7SKE6_9RHOB</name>
<evidence type="ECO:0000313" key="5">
    <source>
        <dbReference type="EMBL" id="WCR07484.1"/>
    </source>
</evidence>
<dbReference type="PROSITE" id="PS51186">
    <property type="entry name" value="GNAT"/>
    <property type="match status" value="1"/>
</dbReference>
<evidence type="ECO:0000256" key="2">
    <source>
        <dbReference type="ARBA" id="ARBA00023315"/>
    </source>
</evidence>
<keyword evidence="6" id="KW-1185">Reference proteome</keyword>
<dbReference type="InterPro" id="IPR051531">
    <property type="entry name" value="N-acetyltransferase"/>
</dbReference>
<dbReference type="RefSeq" id="WP_271884512.1">
    <property type="nucleotide sequence ID" value="NZ_CP067136.1"/>
</dbReference>
<gene>
    <name evidence="5" type="ORF">JHX87_01115</name>
</gene>
<evidence type="ECO:0000256" key="1">
    <source>
        <dbReference type="ARBA" id="ARBA00022679"/>
    </source>
</evidence>
<dbReference type="EMBL" id="CP067136">
    <property type="protein sequence ID" value="WCR07484.1"/>
    <property type="molecule type" value="Genomic_DNA"/>
</dbReference>
<dbReference type="Proteomes" id="UP001219349">
    <property type="component" value="Chromosome"/>
</dbReference>
<evidence type="ECO:0000313" key="6">
    <source>
        <dbReference type="Proteomes" id="UP001219349"/>
    </source>
</evidence>
<organism evidence="5 6">
    <name type="scientific">Paracoccus fistulariae</name>
    <dbReference type="NCBI Taxonomy" id="658446"/>
    <lineage>
        <taxon>Bacteria</taxon>
        <taxon>Pseudomonadati</taxon>
        <taxon>Pseudomonadota</taxon>
        <taxon>Alphaproteobacteria</taxon>
        <taxon>Rhodobacterales</taxon>
        <taxon>Paracoccaceae</taxon>
        <taxon>Paracoccus</taxon>
    </lineage>
</organism>
<dbReference type="PANTHER" id="PTHR43792">
    <property type="entry name" value="GNAT FAMILY, PUTATIVE (AFU_ORTHOLOGUE AFUA_3G00765)-RELATED-RELATED"/>
    <property type="match status" value="1"/>
</dbReference>
<reference evidence="5 6" key="1">
    <citation type="submission" date="2021-01" db="EMBL/GenBank/DDBJ databases">
        <title>Biogeographic distribution of Paracoccus.</title>
        <authorList>
            <person name="Hollensteiner J."/>
            <person name="Leineberger J."/>
            <person name="Brinkhoff T."/>
            <person name="Daniel R."/>
        </authorList>
    </citation>
    <scope>NUCLEOTIDE SEQUENCE [LARGE SCALE GENOMIC DNA]</scope>
    <source>
        <strain evidence="5 6">KCTC 22803</strain>
    </source>
</reference>
<dbReference type="Gene3D" id="3.40.630.30">
    <property type="match status" value="1"/>
</dbReference>
<accession>A0ABY7SKE6</accession>
<proteinExistence type="inferred from homology"/>
<protein>
    <submittedName>
        <fullName evidence="5">GNAT family N-acetyltransferase</fullName>
    </submittedName>
</protein>
<keyword evidence="1" id="KW-0808">Transferase</keyword>
<dbReference type="SUPFAM" id="SSF55729">
    <property type="entry name" value="Acyl-CoA N-acyltransferases (Nat)"/>
    <property type="match status" value="1"/>
</dbReference>
<evidence type="ECO:0000259" key="4">
    <source>
        <dbReference type="PROSITE" id="PS51186"/>
    </source>
</evidence>
<dbReference type="InterPro" id="IPR000182">
    <property type="entry name" value="GNAT_dom"/>
</dbReference>
<keyword evidence="2" id="KW-0012">Acyltransferase</keyword>
<dbReference type="CDD" id="cd04301">
    <property type="entry name" value="NAT_SF"/>
    <property type="match status" value="1"/>
</dbReference>
<dbReference type="InterPro" id="IPR016181">
    <property type="entry name" value="Acyl_CoA_acyltransferase"/>
</dbReference>
<dbReference type="PANTHER" id="PTHR43792:SF8">
    <property type="entry name" value="[RIBOSOMAL PROTEIN US5]-ALANINE N-ACETYLTRANSFERASE"/>
    <property type="match status" value="1"/>
</dbReference>
<feature type="domain" description="N-acetyltransferase" evidence="4">
    <location>
        <begin position="11"/>
        <end position="156"/>
    </location>
</feature>